<evidence type="ECO:0000313" key="3">
    <source>
        <dbReference type="Proteomes" id="UP000682739"/>
    </source>
</evidence>
<dbReference type="RefSeq" id="WP_208830022.1">
    <property type="nucleotide sequence ID" value="NZ_CP072110.1"/>
</dbReference>
<keyword evidence="2" id="KW-0547">Nucleotide-binding</keyword>
<dbReference type="PANTHER" id="PTHR43394">
    <property type="entry name" value="ATP-DEPENDENT PERMEASE MDL1, MITOCHONDRIAL"/>
    <property type="match status" value="1"/>
</dbReference>
<dbReference type="GO" id="GO:0005524">
    <property type="term" value="F:ATP binding"/>
    <property type="evidence" value="ECO:0007669"/>
    <property type="project" value="UniProtKB-KW"/>
</dbReference>
<dbReference type="InterPro" id="IPR039421">
    <property type="entry name" value="Type_1_exporter"/>
</dbReference>
<dbReference type="Gene3D" id="3.40.50.300">
    <property type="entry name" value="P-loop containing nucleotide triphosphate hydrolases"/>
    <property type="match status" value="1"/>
</dbReference>
<dbReference type="InterPro" id="IPR003439">
    <property type="entry name" value="ABC_transporter-like_ATP-bd"/>
</dbReference>
<dbReference type="GO" id="GO:0015421">
    <property type="term" value="F:ABC-type oligopeptide transporter activity"/>
    <property type="evidence" value="ECO:0007669"/>
    <property type="project" value="TreeGrafter"/>
</dbReference>
<dbReference type="EMBL" id="CP072110">
    <property type="protein sequence ID" value="QTH62664.1"/>
    <property type="molecule type" value="Genomic_DNA"/>
</dbReference>
<dbReference type="AlphaFoldDB" id="A0A975D9G8"/>
<dbReference type="PANTHER" id="PTHR43394:SF1">
    <property type="entry name" value="ATP-BINDING CASSETTE SUB-FAMILY B MEMBER 10, MITOCHONDRIAL"/>
    <property type="match status" value="1"/>
</dbReference>
<organism evidence="2 3">
    <name type="scientific">Psychrosphaera ytuae</name>
    <dbReference type="NCBI Taxonomy" id="2820710"/>
    <lineage>
        <taxon>Bacteria</taxon>
        <taxon>Pseudomonadati</taxon>
        <taxon>Pseudomonadota</taxon>
        <taxon>Gammaproteobacteria</taxon>
        <taxon>Alteromonadales</taxon>
        <taxon>Pseudoalteromonadaceae</taxon>
        <taxon>Psychrosphaera</taxon>
    </lineage>
</organism>
<protein>
    <submittedName>
        <fullName evidence="2">ATP-binding cassette domain-containing protein</fullName>
    </submittedName>
</protein>
<dbReference type="Pfam" id="PF00005">
    <property type="entry name" value="ABC_tran"/>
    <property type="match status" value="1"/>
</dbReference>
<keyword evidence="3" id="KW-1185">Reference proteome</keyword>
<dbReference type="KEGG" id="psym:J1N51_07690"/>
<dbReference type="Proteomes" id="UP000682739">
    <property type="component" value="Chromosome"/>
</dbReference>
<dbReference type="GO" id="GO:0016887">
    <property type="term" value="F:ATP hydrolysis activity"/>
    <property type="evidence" value="ECO:0007669"/>
    <property type="project" value="InterPro"/>
</dbReference>
<reference evidence="2" key="1">
    <citation type="submission" date="2021-03" db="EMBL/GenBank/DDBJ databases">
        <title>Description of Psychrosphaera ytuae sp. nov. isolated from deep sea sediment of South China Sea.</title>
        <authorList>
            <person name="Zhang J."/>
            <person name="Xu X.-D."/>
        </authorList>
    </citation>
    <scope>NUCLEOTIDE SEQUENCE</scope>
    <source>
        <strain evidence="2">MTZ26</strain>
    </source>
</reference>
<evidence type="ECO:0000259" key="1">
    <source>
        <dbReference type="Pfam" id="PF00005"/>
    </source>
</evidence>
<dbReference type="InterPro" id="IPR027417">
    <property type="entry name" value="P-loop_NTPase"/>
</dbReference>
<evidence type="ECO:0000313" key="2">
    <source>
        <dbReference type="EMBL" id="QTH62664.1"/>
    </source>
</evidence>
<feature type="domain" description="ABC transporter" evidence="1">
    <location>
        <begin position="13"/>
        <end position="62"/>
    </location>
</feature>
<name>A0A975D9G8_9GAMM</name>
<dbReference type="SUPFAM" id="SSF52540">
    <property type="entry name" value="P-loop containing nucleoside triphosphate hydrolases"/>
    <property type="match status" value="1"/>
</dbReference>
<gene>
    <name evidence="2" type="ORF">J1N51_07690</name>
</gene>
<keyword evidence="2" id="KW-0067">ATP-binding</keyword>
<accession>A0A975D9G8</accession>
<sequence length="113" mass="12626">MSSLSINDSSNAMAWFEKNSRNLDLVLTEKMQQLSGGERQRLALARAVLRKPSLLILDEPTSALDKQTEGDIMKTIRELANNTIVLLITHNPSLIHDSDEVITMDSGRLHARD</sequence>
<proteinExistence type="predicted"/>